<reference evidence="1 2" key="1">
    <citation type="submission" date="2017-11" db="EMBL/GenBank/DDBJ databases">
        <title>Draft genome of actinobacteria isolated from guarana (Paullinia cupana (Mart.) Ducke.</title>
        <authorList>
            <person name="Siqueira K.A."/>
            <person name="Liotti R.G."/>
            <person name="Mendes T.A.O."/>
            <person name="Soares M.A."/>
        </authorList>
    </citation>
    <scope>NUCLEOTIDE SEQUENCE [LARGE SCALE GENOMIC DNA]</scope>
    <source>
        <strain evidence="1 2">193</strain>
    </source>
</reference>
<evidence type="ECO:0000313" key="2">
    <source>
        <dbReference type="Proteomes" id="UP000270471"/>
    </source>
</evidence>
<sequence>MEAYMRKKAITALFLVVAAVGAVVMTGCDAPWVHKPAPNDVITVSTLPPDDDPAVSKKAARSFLLARADDGTIYPLADAIERVFGDWEKGSDRAFIATSLYGARATPENGKLIAIAFANWTNSETGRGRVSVFGEDGKLLYAGDF</sequence>
<dbReference type="Proteomes" id="UP000270471">
    <property type="component" value="Unassembled WGS sequence"/>
</dbReference>
<evidence type="ECO:0000313" key="1">
    <source>
        <dbReference type="EMBL" id="RMB82535.1"/>
    </source>
</evidence>
<protein>
    <submittedName>
        <fullName evidence="1">Uncharacterized protein</fullName>
    </submittedName>
</protein>
<accession>A0A3M0I159</accession>
<name>A0A3M0I159_9ACTN</name>
<dbReference type="AlphaFoldDB" id="A0A3M0I159"/>
<dbReference type="EMBL" id="PENI01000022">
    <property type="protein sequence ID" value="RMB82535.1"/>
    <property type="molecule type" value="Genomic_DNA"/>
</dbReference>
<gene>
    <name evidence="1" type="ORF">CTZ28_29260</name>
</gene>
<organism evidence="1 2">
    <name type="scientific">Streptomyces shenzhenensis</name>
    <dbReference type="NCBI Taxonomy" id="943815"/>
    <lineage>
        <taxon>Bacteria</taxon>
        <taxon>Bacillati</taxon>
        <taxon>Actinomycetota</taxon>
        <taxon>Actinomycetes</taxon>
        <taxon>Kitasatosporales</taxon>
        <taxon>Streptomycetaceae</taxon>
        <taxon>Streptomyces</taxon>
    </lineage>
</organism>
<keyword evidence="2" id="KW-1185">Reference proteome</keyword>
<proteinExistence type="predicted"/>
<dbReference type="PROSITE" id="PS51257">
    <property type="entry name" value="PROKAR_LIPOPROTEIN"/>
    <property type="match status" value="1"/>
</dbReference>
<comment type="caution">
    <text evidence="1">The sequence shown here is derived from an EMBL/GenBank/DDBJ whole genome shotgun (WGS) entry which is preliminary data.</text>
</comment>